<dbReference type="EMBL" id="WNYA01000006">
    <property type="protein sequence ID" value="KAG8569650.1"/>
    <property type="molecule type" value="Genomic_DNA"/>
</dbReference>
<gene>
    <name evidence="3" type="ORF">GDO81_010881</name>
    <name evidence="2" type="ORF">GDO81_014503</name>
</gene>
<accession>A0AAV7BAP3</accession>
<dbReference type="EMBL" id="WNYA01000004">
    <property type="protein sequence ID" value="KAG8579427.1"/>
    <property type="molecule type" value="Genomic_DNA"/>
</dbReference>
<feature type="compositionally biased region" description="Low complexity" evidence="1">
    <location>
        <begin position="1"/>
        <end position="16"/>
    </location>
</feature>
<evidence type="ECO:0000313" key="2">
    <source>
        <dbReference type="EMBL" id="KAG8569650.1"/>
    </source>
</evidence>
<organism evidence="2 4">
    <name type="scientific">Engystomops pustulosus</name>
    <name type="common">Tungara frog</name>
    <name type="synonym">Physalaemus pustulosus</name>
    <dbReference type="NCBI Taxonomy" id="76066"/>
    <lineage>
        <taxon>Eukaryota</taxon>
        <taxon>Metazoa</taxon>
        <taxon>Chordata</taxon>
        <taxon>Craniata</taxon>
        <taxon>Vertebrata</taxon>
        <taxon>Euteleostomi</taxon>
        <taxon>Amphibia</taxon>
        <taxon>Batrachia</taxon>
        <taxon>Anura</taxon>
        <taxon>Neobatrachia</taxon>
        <taxon>Hyloidea</taxon>
        <taxon>Leptodactylidae</taxon>
        <taxon>Leiuperinae</taxon>
        <taxon>Engystomops</taxon>
    </lineage>
</organism>
<feature type="region of interest" description="Disordered" evidence="1">
    <location>
        <begin position="1"/>
        <end position="69"/>
    </location>
</feature>
<keyword evidence="4" id="KW-1185">Reference proteome</keyword>
<evidence type="ECO:0000313" key="3">
    <source>
        <dbReference type="EMBL" id="KAG8579427.1"/>
    </source>
</evidence>
<evidence type="ECO:0000313" key="4">
    <source>
        <dbReference type="Proteomes" id="UP000824782"/>
    </source>
</evidence>
<reference evidence="2" key="1">
    <citation type="thesis" date="2020" institute="ProQuest LLC" country="789 East Eisenhower Parkway, Ann Arbor, MI, USA">
        <title>Comparative Genomics and Chromosome Evolution.</title>
        <authorList>
            <person name="Mudd A.B."/>
        </authorList>
    </citation>
    <scope>NUCLEOTIDE SEQUENCE</scope>
    <source>
        <strain evidence="2">237g6f4</strain>
        <tissue evidence="2">Blood</tissue>
    </source>
</reference>
<sequence>MSGKLTLPSPGPGSLPDFHTPSHRSLHCLPHRHPRGGKRNSVDSKLPNSGDPAVPDEENHSHTQCSYTP</sequence>
<comment type="caution">
    <text evidence="2">The sequence shown here is derived from an EMBL/GenBank/DDBJ whole genome shotgun (WGS) entry which is preliminary data.</text>
</comment>
<feature type="compositionally biased region" description="Basic residues" evidence="1">
    <location>
        <begin position="21"/>
        <end position="38"/>
    </location>
</feature>
<protein>
    <submittedName>
        <fullName evidence="2">Uncharacterized protein</fullName>
    </submittedName>
</protein>
<proteinExistence type="predicted"/>
<dbReference type="AlphaFoldDB" id="A0AAV7BAP3"/>
<dbReference type="Proteomes" id="UP000824782">
    <property type="component" value="Unassembled WGS sequence"/>
</dbReference>
<name>A0AAV7BAP3_ENGPU</name>
<evidence type="ECO:0000256" key="1">
    <source>
        <dbReference type="SAM" id="MobiDB-lite"/>
    </source>
</evidence>